<accession>A0A0F1AYC5</accession>
<dbReference type="PATRIC" id="fig|1619248.3.peg.1476"/>
<reference evidence="1 2" key="1">
    <citation type="submission" date="2015-03" db="EMBL/GenBank/DDBJ databases">
        <authorList>
            <person name="McCorrison J."/>
            <person name="Sanka R."/>
            <person name="Adams M."/>
            <person name="Brinkac L."/>
            <person name="Nierman W."/>
            <person name="Sutton G."/>
            <person name="Nelson K."/>
            <person name="Kiedrowski L."/>
            <person name="Guerrero D."/>
            <person name="Bonomo R."/>
        </authorList>
    </citation>
    <scope>NUCLEOTIDE SEQUENCE [LARGE SCALE GENOMIC DNA]</scope>
    <source>
        <strain evidence="1 2">35699</strain>
    </source>
</reference>
<evidence type="ECO:0000313" key="1">
    <source>
        <dbReference type="EMBL" id="KJN26882.1"/>
    </source>
</evidence>
<protein>
    <submittedName>
        <fullName evidence="1">Uncharacterized protein</fullName>
    </submittedName>
</protein>
<proteinExistence type="predicted"/>
<dbReference type="OrthoDB" id="6629623at2"/>
<dbReference type="EMBL" id="JZYX01000021">
    <property type="protein sequence ID" value="KJN26882.1"/>
    <property type="molecule type" value="Genomic_DNA"/>
</dbReference>
<name>A0A0F1AYC5_9ENTR</name>
<dbReference type="RefSeq" id="WP_045285599.1">
    <property type="nucleotide sequence ID" value="NZ_JZYX01000021.1"/>
</dbReference>
<sequence length="141" mass="15446">MSIYLDVEKLVERIDQRDLSRSTLQGQRSRFKAAGRTAEAEAIGKALEMTKSSASGVLRQSQRLATKITEMDAEKALELKATVALFASKSTDLQASIVLAFQSLFEAKGVTLDHDEVMALLMLKASADFEDMTGELPIIVH</sequence>
<comment type="caution">
    <text evidence="1">The sequence shown here is derived from an EMBL/GenBank/DDBJ whole genome shotgun (WGS) entry which is preliminary data.</text>
</comment>
<organism evidence="1 2">
    <name type="scientific">Enterobacter sichuanensis</name>
    <dbReference type="NCBI Taxonomy" id="2071710"/>
    <lineage>
        <taxon>Bacteria</taxon>
        <taxon>Pseudomonadati</taxon>
        <taxon>Pseudomonadota</taxon>
        <taxon>Gammaproteobacteria</taxon>
        <taxon>Enterobacterales</taxon>
        <taxon>Enterobacteriaceae</taxon>
        <taxon>Enterobacter</taxon>
        <taxon>Enterobacter cloacae complex</taxon>
    </lineage>
</organism>
<evidence type="ECO:0000313" key="2">
    <source>
        <dbReference type="Proteomes" id="UP000033352"/>
    </source>
</evidence>
<gene>
    <name evidence="1" type="ORF">SS37_11390</name>
</gene>
<dbReference type="Proteomes" id="UP000033352">
    <property type="component" value="Unassembled WGS sequence"/>
</dbReference>
<dbReference type="AlphaFoldDB" id="A0A0F1AYC5"/>